<dbReference type="Pfam" id="PF00535">
    <property type="entry name" value="Glycos_transf_2"/>
    <property type="match status" value="1"/>
</dbReference>
<proteinExistence type="predicted"/>
<evidence type="ECO:0000259" key="1">
    <source>
        <dbReference type="Pfam" id="PF00535"/>
    </source>
</evidence>
<reference evidence="2 3" key="1">
    <citation type="submission" date="2020-09" db="EMBL/GenBank/DDBJ databases">
        <title>TT11 complete genome.</title>
        <authorList>
            <person name="Wu Z."/>
        </authorList>
    </citation>
    <scope>NUCLEOTIDE SEQUENCE [LARGE SCALE GENOMIC DNA]</scope>
    <source>
        <strain evidence="2 3">TT11</strain>
    </source>
</reference>
<gene>
    <name evidence="2" type="ORF">ICJ83_03550</name>
</gene>
<dbReference type="AlphaFoldDB" id="A0A8J6Q6X2"/>
<dbReference type="EMBL" id="JACVXB010000001">
    <property type="protein sequence ID" value="MBD0831200.1"/>
    <property type="molecule type" value="Genomic_DNA"/>
</dbReference>
<protein>
    <submittedName>
        <fullName evidence="2">Glycosyltransferase family 2 protein</fullName>
    </submittedName>
</protein>
<dbReference type="Proteomes" id="UP000600588">
    <property type="component" value="Unassembled WGS sequence"/>
</dbReference>
<organism evidence="2 3">
    <name type="scientific">Aestuariibaculum sediminum</name>
    <dbReference type="NCBI Taxonomy" id="2770637"/>
    <lineage>
        <taxon>Bacteria</taxon>
        <taxon>Pseudomonadati</taxon>
        <taxon>Bacteroidota</taxon>
        <taxon>Flavobacteriia</taxon>
        <taxon>Flavobacteriales</taxon>
        <taxon>Flavobacteriaceae</taxon>
    </lineage>
</organism>
<dbReference type="SUPFAM" id="SSF53448">
    <property type="entry name" value="Nucleotide-diphospho-sugar transferases"/>
    <property type="match status" value="1"/>
</dbReference>
<feature type="domain" description="Glycosyltransferase 2-like" evidence="1">
    <location>
        <begin position="6"/>
        <end position="135"/>
    </location>
</feature>
<sequence length="259" mass="29182">MNGLVSIITPAYNSEDYIVETVNSVINQTYNNWELILVDDASTDTTLNLLNDIVNSDSRIQLHCLNTNSGAAVARNFGIDKAKGEYIAFLDSDDLWKPNKLQTQIAFMTSEGCDICFSDYELINHKGLQLGKRVIALPSVSYKKLLRSNYIGNLTGMYKAAAIGKVTTPNLRKRQDWLFWLLTLKKSGQVAKGINESLAFYRVHKKGISSNKSALLKYNYLVYKKGLGFSIVKSIICLGRFLFEHFFIKSKRVVTVKQT</sequence>
<accession>A0A8J6Q6X2</accession>
<keyword evidence="3" id="KW-1185">Reference proteome</keyword>
<dbReference type="InterPro" id="IPR029044">
    <property type="entry name" value="Nucleotide-diphossugar_trans"/>
</dbReference>
<comment type="caution">
    <text evidence="2">The sequence shown here is derived from an EMBL/GenBank/DDBJ whole genome shotgun (WGS) entry which is preliminary data.</text>
</comment>
<dbReference type="Gene3D" id="3.90.550.10">
    <property type="entry name" value="Spore Coat Polysaccharide Biosynthesis Protein SpsA, Chain A"/>
    <property type="match status" value="1"/>
</dbReference>
<evidence type="ECO:0000313" key="3">
    <source>
        <dbReference type="Proteomes" id="UP000600588"/>
    </source>
</evidence>
<evidence type="ECO:0000313" key="2">
    <source>
        <dbReference type="EMBL" id="MBD0831200.1"/>
    </source>
</evidence>
<name>A0A8J6Q6X2_9FLAO</name>
<dbReference type="InterPro" id="IPR001173">
    <property type="entry name" value="Glyco_trans_2-like"/>
</dbReference>
<dbReference type="GO" id="GO:0016758">
    <property type="term" value="F:hexosyltransferase activity"/>
    <property type="evidence" value="ECO:0007669"/>
    <property type="project" value="UniProtKB-ARBA"/>
</dbReference>
<dbReference type="PANTHER" id="PTHR22916">
    <property type="entry name" value="GLYCOSYLTRANSFERASE"/>
    <property type="match status" value="1"/>
</dbReference>
<dbReference type="PANTHER" id="PTHR22916:SF3">
    <property type="entry name" value="UDP-GLCNAC:BETAGAL BETA-1,3-N-ACETYLGLUCOSAMINYLTRANSFERASE-LIKE PROTEIN 1"/>
    <property type="match status" value="1"/>
</dbReference>
<dbReference type="RefSeq" id="WP_188228966.1">
    <property type="nucleotide sequence ID" value="NZ_JACVXB010000001.1"/>
</dbReference>